<evidence type="ECO:0000313" key="3">
    <source>
        <dbReference type="EMBL" id="QIN94320.1"/>
    </source>
</evidence>
<evidence type="ECO:0000313" key="4">
    <source>
        <dbReference type="Proteomes" id="UP000501086"/>
    </source>
</evidence>
<sequence length="103" mass="11457">MPDTEPLAPGEIARGLAAIRLDIKDLGTKVEARPDWMDVNRIESGLKDRIEAEATIRKLQREAADKAIKALEDWNLWAVRIIVGTILTGILAWIVTTALQSLR</sequence>
<dbReference type="GeneID" id="80090783"/>
<keyword evidence="1" id="KW-0175">Coiled coil</keyword>
<keyword evidence="2" id="KW-0812">Transmembrane</keyword>
<organism evidence="3 4">
    <name type="scientific">Arthrobacter phage BlueFeather</name>
    <dbReference type="NCBI Taxonomy" id="2713258"/>
    <lineage>
        <taxon>Viruses</taxon>
        <taxon>Duplodnaviria</taxon>
        <taxon>Heunggongvirae</taxon>
        <taxon>Uroviricota</taxon>
        <taxon>Caudoviricetes</taxon>
        <taxon>Caudoviricetes incertae sedis</taxon>
        <taxon>Bluefeathervirus</taxon>
        <taxon>Bluefeathervirus bluefeather</taxon>
    </lineage>
</organism>
<dbReference type="Proteomes" id="UP000501086">
    <property type="component" value="Segment"/>
</dbReference>
<protein>
    <submittedName>
        <fullName evidence="3">Membrane protein</fullName>
    </submittedName>
</protein>
<feature type="transmembrane region" description="Helical" evidence="2">
    <location>
        <begin position="77"/>
        <end position="99"/>
    </location>
</feature>
<accession>A0A6G8R292</accession>
<keyword evidence="2" id="KW-1133">Transmembrane helix</keyword>
<proteinExistence type="predicted"/>
<feature type="coiled-coil region" evidence="1">
    <location>
        <begin position="42"/>
        <end position="69"/>
    </location>
</feature>
<evidence type="ECO:0000256" key="2">
    <source>
        <dbReference type="SAM" id="Phobius"/>
    </source>
</evidence>
<name>A0A6G8R292_9CAUD</name>
<reference evidence="3 4" key="1">
    <citation type="submission" date="2020-02" db="EMBL/GenBank/DDBJ databases">
        <authorList>
            <person name="Demo S.M."/>
            <person name="Guardino K.C."/>
            <person name="Hobbs B.M."/>
            <person name="Hoh K.J."/>
            <person name="Lee E."/>
            <person name="Vuong I.K."/>
            <person name="Kapinos A."/>
            <person name="Freise A.C."/>
            <person name="Reddi K."/>
            <person name="Moberg-Parker J."/>
            <person name="Garlena R.A."/>
            <person name="Russell D.A."/>
            <person name="Pope W.H."/>
            <person name="Jacobs-Sera D."/>
            <person name="Hatfull G.F."/>
        </authorList>
    </citation>
    <scope>NUCLEOTIDE SEQUENCE [LARGE SCALE GENOMIC DNA]</scope>
</reference>
<dbReference type="RefSeq" id="YP_010761535.1">
    <property type="nucleotide sequence ID" value="NC_073598.1"/>
</dbReference>
<keyword evidence="2" id="KW-0472">Membrane</keyword>
<keyword evidence="4" id="KW-1185">Reference proteome</keyword>
<dbReference type="EMBL" id="MT024867">
    <property type="protein sequence ID" value="QIN94320.1"/>
    <property type="molecule type" value="Genomic_DNA"/>
</dbReference>
<gene>
    <name evidence="3" type="primary">16</name>
    <name evidence="3" type="ORF">SEA_BLUEFEATHER_16</name>
</gene>
<dbReference type="KEGG" id="vg:80090783"/>
<evidence type="ECO:0000256" key="1">
    <source>
        <dbReference type="SAM" id="Coils"/>
    </source>
</evidence>